<feature type="domain" description="CCHC-type" evidence="3">
    <location>
        <begin position="313"/>
        <end position="328"/>
    </location>
</feature>
<dbReference type="Gene3D" id="3.10.10.10">
    <property type="entry name" value="HIV Type 1 Reverse Transcriptase, subunit A, domain 1"/>
    <property type="match status" value="1"/>
</dbReference>
<evidence type="ECO:0000313" key="6">
    <source>
        <dbReference type="RefSeq" id="XP_019092325.1"/>
    </source>
</evidence>
<evidence type="ECO:0000256" key="2">
    <source>
        <dbReference type="SAM" id="MobiDB-lite"/>
    </source>
</evidence>
<dbReference type="Pfam" id="PF03732">
    <property type="entry name" value="Retrotrans_gag"/>
    <property type="match status" value="2"/>
</dbReference>
<dbReference type="PROSITE" id="PS50878">
    <property type="entry name" value="RT_POL"/>
    <property type="match status" value="1"/>
</dbReference>
<keyword evidence="1" id="KW-0863">Zinc-finger</keyword>
<keyword evidence="5" id="KW-1185">Reference proteome</keyword>
<dbReference type="GeneID" id="109129137"/>
<dbReference type="InterPro" id="IPR005162">
    <property type="entry name" value="Retrotrans_gag_dom"/>
</dbReference>
<sequence>MPRDVAAEDYYSRSGNSSQGSRRRPRRVREGRERNGDNIGGLKFKIPPFIGKNDPDVYLEWEKKVEQVFNYQHYSEINKVRMAAVEFSEYALSWWDQLVTSRRRNGEFPIETWAEMKAIMRRRFVRMAAVEFSEYALSWWDQLVTSRRRNGEFPIETWAEMKAIMRRRFVPGHYHRDLRQKLRRLTQGSRSVEDYYQEMEILLIRADVVEDREATMARFMSGLNRDVQDRLEMEHYVEIEEMLHKAILVEKQLKRKSSTQITYGASSSNPKPSYQKGEKSVALPKDEAKPFVANQVAKDKAEATRTRARDVTCFKCHGRGHYAHECSNRRAMILLENGEMESENEEVVSESLEELEEIPAKGEILVVSIQVKVPIVIGKYEDEVLCDVLPMEASHILLGRPWQSDWRTSHDGFTNRYSFEFKGKKIILVPLTPHEVYQDQLTIHQKESESLRKTKSKACESKPVRLSNFFVRKGEVKRALFSKQPLIMFVYNETLISFSDRAPVLPSEKTFLLQDFEDVFPEDNPKGLPPIRGIEHQIDFVPGASLPNRPAYRTNPVETLELQRQVSELMEKGHIRESMSPCAVPVLLVPKKDGSWRMCVDCRAINNITVKYRHPIPRLDDMLDELYGSSVFSKIDLKSGYHQIRMKEGDEWKTAFKTKHGLYEWLVMPFGLTNAPSTFMRLMNHVLRKFIGIFVVVYFDDILVYSKNLEEHVLHLEEVLTILREEKLFANLKKCTFCTDNLVFLGFVVSADGIKVDEEKVKAIRDWPSPKTVGEVRSFHGLAGFYRRFVKDFSTIAAPLTEVIKKDVGFKWEKAQEEAFQALKRNLQTPHS</sequence>
<dbReference type="Gene3D" id="4.10.60.10">
    <property type="entry name" value="Zinc finger, CCHC-type"/>
    <property type="match status" value="1"/>
</dbReference>
<keyword evidence="1" id="KW-0479">Metal-binding</keyword>
<dbReference type="SUPFAM" id="SSF57756">
    <property type="entry name" value="Retrovirus zinc finger-like domains"/>
    <property type="match status" value="1"/>
</dbReference>
<dbReference type="PROSITE" id="PS50158">
    <property type="entry name" value="ZF_CCHC"/>
    <property type="match status" value="1"/>
</dbReference>
<dbReference type="InterPro" id="IPR036875">
    <property type="entry name" value="Znf_CCHC_sf"/>
</dbReference>
<reference evidence="5" key="1">
    <citation type="journal article" date="2014" name="Nat. Commun.">
        <title>The emerging biofuel crop Camelina sativa retains a highly undifferentiated hexaploid genome structure.</title>
        <authorList>
            <person name="Kagale S."/>
            <person name="Koh C."/>
            <person name="Nixon J."/>
            <person name="Bollina V."/>
            <person name="Clarke W.E."/>
            <person name="Tuteja R."/>
            <person name="Spillane C."/>
            <person name="Robinson S.J."/>
            <person name="Links M.G."/>
            <person name="Clarke C."/>
            <person name="Higgins E.E."/>
            <person name="Huebert T."/>
            <person name="Sharpe A.G."/>
            <person name="Parkin I.A."/>
        </authorList>
    </citation>
    <scope>NUCLEOTIDE SEQUENCE [LARGE SCALE GENOMIC DNA]</scope>
    <source>
        <strain evidence="5">cv. DH55</strain>
    </source>
</reference>
<dbReference type="PANTHER" id="PTHR35046">
    <property type="entry name" value="ZINC KNUCKLE (CCHC-TYPE) FAMILY PROTEIN"/>
    <property type="match status" value="1"/>
</dbReference>
<dbReference type="RefSeq" id="XP_019092325.1">
    <property type="nucleotide sequence ID" value="XM_019236780.1"/>
</dbReference>
<feature type="region of interest" description="Disordered" evidence="2">
    <location>
        <begin position="259"/>
        <end position="281"/>
    </location>
</feature>
<proteinExistence type="predicted"/>
<reference evidence="6" key="2">
    <citation type="submission" date="2025-08" db="UniProtKB">
        <authorList>
            <consortium name="RefSeq"/>
        </authorList>
    </citation>
    <scope>IDENTIFICATION</scope>
    <source>
        <tissue evidence="6">Leaf</tissue>
    </source>
</reference>
<feature type="region of interest" description="Disordered" evidence="2">
    <location>
        <begin position="1"/>
        <end position="40"/>
    </location>
</feature>
<organism evidence="5 6">
    <name type="scientific">Camelina sativa</name>
    <name type="common">False flax</name>
    <name type="synonym">Myagrum sativum</name>
    <dbReference type="NCBI Taxonomy" id="90675"/>
    <lineage>
        <taxon>Eukaryota</taxon>
        <taxon>Viridiplantae</taxon>
        <taxon>Streptophyta</taxon>
        <taxon>Embryophyta</taxon>
        <taxon>Tracheophyta</taxon>
        <taxon>Spermatophyta</taxon>
        <taxon>Magnoliopsida</taxon>
        <taxon>eudicotyledons</taxon>
        <taxon>Gunneridae</taxon>
        <taxon>Pentapetalae</taxon>
        <taxon>rosids</taxon>
        <taxon>malvids</taxon>
        <taxon>Brassicales</taxon>
        <taxon>Brassicaceae</taxon>
        <taxon>Camelineae</taxon>
        <taxon>Camelina</taxon>
    </lineage>
</organism>
<evidence type="ECO:0000256" key="1">
    <source>
        <dbReference type="PROSITE-ProRule" id="PRU00047"/>
    </source>
</evidence>
<dbReference type="PANTHER" id="PTHR35046:SF9">
    <property type="entry name" value="RNA-DIRECTED DNA POLYMERASE"/>
    <property type="match status" value="1"/>
</dbReference>
<dbReference type="Proteomes" id="UP000694864">
    <property type="component" value="Chromosome 15"/>
</dbReference>
<dbReference type="SUPFAM" id="SSF56672">
    <property type="entry name" value="DNA/RNA polymerases"/>
    <property type="match status" value="1"/>
</dbReference>
<dbReference type="InterPro" id="IPR000477">
    <property type="entry name" value="RT_dom"/>
</dbReference>
<keyword evidence="1" id="KW-0862">Zinc</keyword>
<dbReference type="InterPro" id="IPR043502">
    <property type="entry name" value="DNA/RNA_pol_sf"/>
</dbReference>
<gene>
    <name evidence="6" type="primary">LOC109129137</name>
</gene>
<accession>A0ABM1QZY7</accession>
<evidence type="ECO:0000313" key="5">
    <source>
        <dbReference type="Proteomes" id="UP000694864"/>
    </source>
</evidence>
<evidence type="ECO:0000259" key="4">
    <source>
        <dbReference type="PROSITE" id="PS50878"/>
    </source>
</evidence>
<name>A0ABM1QZY7_CAMSA</name>
<protein>
    <submittedName>
        <fullName evidence="6">Uncharacterized protein LOC109129137</fullName>
    </submittedName>
</protein>
<dbReference type="InterPro" id="IPR043128">
    <property type="entry name" value="Rev_trsase/Diguanyl_cyclase"/>
</dbReference>
<dbReference type="CDD" id="cd01647">
    <property type="entry name" value="RT_LTR"/>
    <property type="match status" value="1"/>
</dbReference>
<dbReference type="InterPro" id="IPR001878">
    <property type="entry name" value="Znf_CCHC"/>
</dbReference>
<evidence type="ECO:0000259" key="3">
    <source>
        <dbReference type="PROSITE" id="PS50158"/>
    </source>
</evidence>
<feature type="compositionally biased region" description="Polar residues" evidence="2">
    <location>
        <begin position="259"/>
        <end position="272"/>
    </location>
</feature>
<feature type="domain" description="Reverse transcriptase" evidence="4">
    <location>
        <begin position="570"/>
        <end position="749"/>
    </location>
</feature>
<dbReference type="Pfam" id="PF00078">
    <property type="entry name" value="RVT_1"/>
    <property type="match status" value="1"/>
</dbReference>
<dbReference type="Gene3D" id="3.30.70.270">
    <property type="match status" value="2"/>
</dbReference>